<name>A0ABQ9VID7_SAGOE</name>
<feature type="region of interest" description="Disordered" evidence="1">
    <location>
        <begin position="1"/>
        <end position="54"/>
    </location>
</feature>
<protein>
    <submittedName>
        <fullName evidence="2">Uncharacterized protein</fullName>
    </submittedName>
</protein>
<proteinExistence type="predicted"/>
<reference evidence="2 3" key="1">
    <citation type="submission" date="2023-05" db="EMBL/GenBank/DDBJ databases">
        <title>B98-5 Cell Line De Novo Hybrid Assembly: An Optical Mapping Approach.</title>
        <authorList>
            <person name="Kananen K."/>
            <person name="Auerbach J.A."/>
            <person name="Kautto E."/>
            <person name="Blachly J.S."/>
        </authorList>
    </citation>
    <scope>NUCLEOTIDE SEQUENCE [LARGE SCALE GENOMIC DNA]</scope>
    <source>
        <strain evidence="2">B95-8</strain>
        <tissue evidence="2">Cell line</tissue>
    </source>
</reference>
<accession>A0ABQ9VID7</accession>
<evidence type="ECO:0000313" key="2">
    <source>
        <dbReference type="EMBL" id="KAK2108127.1"/>
    </source>
</evidence>
<keyword evidence="3" id="KW-1185">Reference proteome</keyword>
<evidence type="ECO:0000256" key="1">
    <source>
        <dbReference type="SAM" id="MobiDB-lite"/>
    </source>
</evidence>
<feature type="non-terminal residue" evidence="2">
    <location>
        <position position="1"/>
    </location>
</feature>
<evidence type="ECO:0000313" key="3">
    <source>
        <dbReference type="Proteomes" id="UP001266305"/>
    </source>
</evidence>
<dbReference type="EMBL" id="JASSZA010000006">
    <property type="protein sequence ID" value="KAK2108127.1"/>
    <property type="molecule type" value="Genomic_DNA"/>
</dbReference>
<organism evidence="2 3">
    <name type="scientific">Saguinus oedipus</name>
    <name type="common">Cotton-top tamarin</name>
    <name type="synonym">Oedipomidas oedipus</name>
    <dbReference type="NCBI Taxonomy" id="9490"/>
    <lineage>
        <taxon>Eukaryota</taxon>
        <taxon>Metazoa</taxon>
        <taxon>Chordata</taxon>
        <taxon>Craniata</taxon>
        <taxon>Vertebrata</taxon>
        <taxon>Euteleostomi</taxon>
        <taxon>Mammalia</taxon>
        <taxon>Eutheria</taxon>
        <taxon>Euarchontoglires</taxon>
        <taxon>Primates</taxon>
        <taxon>Haplorrhini</taxon>
        <taxon>Platyrrhini</taxon>
        <taxon>Cebidae</taxon>
        <taxon>Callitrichinae</taxon>
        <taxon>Saguinus</taxon>
    </lineage>
</organism>
<dbReference type="Proteomes" id="UP001266305">
    <property type="component" value="Unassembled WGS sequence"/>
</dbReference>
<comment type="caution">
    <text evidence="2">The sequence shown here is derived from an EMBL/GenBank/DDBJ whole genome shotgun (WGS) entry which is preliminary data.</text>
</comment>
<sequence>ALPLYSLQKPWLAHSRQGPTPLPQEGLTGEMMSHSPSVAGTEPATLRTLGNHSK</sequence>
<feature type="non-terminal residue" evidence="2">
    <location>
        <position position="54"/>
    </location>
</feature>
<gene>
    <name evidence="2" type="ORF">P7K49_013292</name>
</gene>